<keyword evidence="1" id="KW-0812">Transmembrane</keyword>
<feature type="transmembrane region" description="Helical" evidence="1">
    <location>
        <begin position="32"/>
        <end position="54"/>
    </location>
</feature>
<reference evidence="2 3" key="1">
    <citation type="submission" date="2020-02" db="EMBL/GenBank/DDBJ databases">
        <title>Acidophilic actinobacteria isolated from forest soil.</title>
        <authorList>
            <person name="Golinska P."/>
        </authorList>
    </citation>
    <scope>NUCLEOTIDE SEQUENCE [LARGE SCALE GENOMIC DNA]</scope>
    <source>
        <strain evidence="2 3">NL8</strain>
    </source>
</reference>
<evidence type="ECO:0008006" key="4">
    <source>
        <dbReference type="Google" id="ProtNLM"/>
    </source>
</evidence>
<comment type="caution">
    <text evidence="2">The sequence shown here is derived from an EMBL/GenBank/DDBJ whole genome shotgun (WGS) entry which is preliminary data.</text>
</comment>
<proteinExistence type="predicted"/>
<evidence type="ECO:0000256" key="1">
    <source>
        <dbReference type="SAM" id="Phobius"/>
    </source>
</evidence>
<gene>
    <name evidence="2" type="ORF">KGQ19_31320</name>
</gene>
<protein>
    <recommendedName>
        <fullName evidence="4">GlsB/YeaQ/YmgE family stress response membrane protein</fullName>
    </recommendedName>
</protein>
<keyword evidence="1" id="KW-1133">Transmembrane helix</keyword>
<keyword evidence="3" id="KW-1185">Reference proteome</keyword>
<evidence type="ECO:0000313" key="3">
    <source>
        <dbReference type="Proteomes" id="UP000730482"/>
    </source>
</evidence>
<dbReference type="Proteomes" id="UP000730482">
    <property type="component" value="Unassembled WGS sequence"/>
</dbReference>
<dbReference type="EMBL" id="JAAFYZ010000136">
    <property type="protein sequence ID" value="MBS2551369.1"/>
    <property type="molecule type" value="Genomic_DNA"/>
</dbReference>
<accession>A0ABS5KZM2</accession>
<name>A0ABS5KZM2_9ACTN</name>
<evidence type="ECO:0000313" key="2">
    <source>
        <dbReference type="EMBL" id="MBS2551369.1"/>
    </source>
</evidence>
<sequence>MSFFALLWLAALGLGIGALGRAVVKKGSPMATWMTTGVGVIGAVGGGSIIHAILGNGHTFVATLLGVALAALLVMAITSWQRTRGEDS</sequence>
<dbReference type="RefSeq" id="WP_212015819.1">
    <property type="nucleotide sequence ID" value="NZ_JAAFYZ010000136.1"/>
</dbReference>
<organism evidence="2 3">
    <name type="scientific">Catenulispora pinistramenti</name>
    <dbReference type="NCBI Taxonomy" id="2705254"/>
    <lineage>
        <taxon>Bacteria</taxon>
        <taxon>Bacillati</taxon>
        <taxon>Actinomycetota</taxon>
        <taxon>Actinomycetes</taxon>
        <taxon>Catenulisporales</taxon>
        <taxon>Catenulisporaceae</taxon>
        <taxon>Catenulispora</taxon>
    </lineage>
</organism>
<feature type="transmembrane region" description="Helical" evidence="1">
    <location>
        <begin position="61"/>
        <end position="80"/>
    </location>
</feature>
<keyword evidence="1" id="KW-0472">Membrane</keyword>